<accession>A0A346XQP3</accession>
<gene>
    <name evidence="1" type="primary">DHY</name>
</gene>
<proteinExistence type="predicted"/>
<name>A0A346XQP3_LANCA</name>
<protein>
    <submittedName>
        <fullName evidence="1">Boiling soluble protein</fullName>
    </submittedName>
</protein>
<dbReference type="EMBL" id="MH549115">
    <property type="protein sequence ID" value="AXU93672.1"/>
    <property type="molecule type" value="Genomic_DNA"/>
</dbReference>
<sequence length="54" mass="5873">MRLGRAGVTPEGHGHYVASLGRDCGGLSKAYAQALGLRCQAYSEIRERYGRFVS</sequence>
<organism evidence="1">
    <name type="scientific">Lantana camara</name>
    <name type="common">Lantana</name>
    <dbReference type="NCBI Taxonomy" id="126435"/>
    <lineage>
        <taxon>Eukaryota</taxon>
        <taxon>Viridiplantae</taxon>
        <taxon>Streptophyta</taxon>
        <taxon>Embryophyta</taxon>
        <taxon>Tracheophyta</taxon>
        <taxon>Spermatophyta</taxon>
        <taxon>Magnoliopsida</taxon>
        <taxon>eudicotyledons</taxon>
        <taxon>Gunneridae</taxon>
        <taxon>Pentapetalae</taxon>
        <taxon>asterids</taxon>
        <taxon>lamiids</taxon>
        <taxon>Lamiales</taxon>
        <taxon>Verbenaceae</taxon>
        <taxon>Lantaneae</taxon>
        <taxon>Lantana</taxon>
    </lineage>
</organism>
<dbReference type="AlphaFoldDB" id="A0A346XQP3"/>
<evidence type="ECO:0000313" key="1">
    <source>
        <dbReference type="EMBL" id="AXU93672.1"/>
    </source>
</evidence>
<reference evidence="1" key="1">
    <citation type="submission" date="2018-06" db="EMBL/GenBank/DDBJ databases">
        <title>Boiling soluble proteins encoding genes from Lantana Camara.</title>
        <authorList>
            <person name="Sharma A.D."/>
        </authorList>
    </citation>
    <scope>NUCLEOTIDE SEQUENCE</scope>
</reference>